<comment type="caution">
    <text evidence="6">The sequence shown here is derived from an EMBL/GenBank/DDBJ whole genome shotgun (WGS) entry which is preliminary data.</text>
</comment>
<dbReference type="InterPro" id="IPR046433">
    <property type="entry name" value="ActCoA_hydro"/>
</dbReference>
<feature type="domain" description="Acetyl-CoA hydrolase/transferase C-terminal" evidence="5">
    <location>
        <begin position="281"/>
        <end position="437"/>
    </location>
</feature>
<dbReference type="Gene3D" id="3.30.750.70">
    <property type="entry name" value="4-hydroxybutyrate coenzyme like domains"/>
    <property type="match status" value="1"/>
</dbReference>
<evidence type="ECO:0000259" key="4">
    <source>
        <dbReference type="Pfam" id="PF02550"/>
    </source>
</evidence>
<dbReference type="InterPro" id="IPR026888">
    <property type="entry name" value="AcetylCoA_hyd_C"/>
</dbReference>
<evidence type="ECO:0000256" key="2">
    <source>
        <dbReference type="ARBA" id="ARBA00022679"/>
    </source>
</evidence>
<comment type="subcellular location">
    <subcellularLocation>
        <location evidence="3">Cytoplasm</location>
    </subcellularLocation>
</comment>
<keyword evidence="3" id="KW-0963">Cytoplasm</keyword>
<dbReference type="AlphaFoldDB" id="A0A1V1PFR2"/>
<comment type="pathway">
    <text evidence="3">Lipid metabolism; butanoate metabolism.</text>
</comment>
<dbReference type="PANTHER" id="PTHR21432">
    <property type="entry name" value="ACETYL-COA HYDROLASE-RELATED"/>
    <property type="match status" value="1"/>
</dbReference>
<dbReference type="GO" id="GO:0008775">
    <property type="term" value="F:acetate CoA-transferase activity"/>
    <property type="evidence" value="ECO:0007669"/>
    <property type="project" value="InterPro"/>
</dbReference>
<evidence type="ECO:0000256" key="1">
    <source>
        <dbReference type="ARBA" id="ARBA00009632"/>
    </source>
</evidence>
<dbReference type="GO" id="GO:0006084">
    <property type="term" value="P:acetyl-CoA metabolic process"/>
    <property type="evidence" value="ECO:0007669"/>
    <property type="project" value="UniProtKB-UniRule"/>
</dbReference>
<dbReference type="GO" id="GO:0019605">
    <property type="term" value="P:butyrate metabolic process"/>
    <property type="evidence" value="ECO:0007669"/>
    <property type="project" value="UniProtKB-UniRule"/>
</dbReference>
<dbReference type="GO" id="GO:0006083">
    <property type="term" value="P:acetate metabolic process"/>
    <property type="evidence" value="ECO:0007669"/>
    <property type="project" value="InterPro"/>
</dbReference>
<protein>
    <recommendedName>
        <fullName evidence="3">Probable butyrate:acetyl-CoA coenzyme A-transferase</fullName>
        <shortName evidence="3">Butyrate CoA-transferase</shortName>
        <ecNumber evidence="3">2.8.3.-</ecNumber>
    </recommendedName>
</protein>
<evidence type="ECO:0000313" key="7">
    <source>
        <dbReference type="Proteomes" id="UP000189670"/>
    </source>
</evidence>
<dbReference type="EMBL" id="ATBP01000048">
    <property type="protein sequence ID" value="ETR73616.1"/>
    <property type="molecule type" value="Genomic_DNA"/>
</dbReference>
<feature type="binding site" evidence="3">
    <location>
        <begin position="222"/>
        <end position="226"/>
    </location>
    <ligand>
        <name>CoA</name>
        <dbReference type="ChEBI" id="CHEBI:57287"/>
    </ligand>
</feature>
<feature type="active site" description="5-glutamyl coenzyme A thioester intermediate" evidence="3">
    <location>
        <position position="247"/>
    </location>
</feature>
<dbReference type="Proteomes" id="UP000189670">
    <property type="component" value="Unassembled WGS sequence"/>
</dbReference>
<keyword evidence="3" id="KW-0443">Lipid metabolism</keyword>
<dbReference type="PANTHER" id="PTHR21432:SF20">
    <property type="entry name" value="ACETYL-COA HYDROLASE"/>
    <property type="match status" value="1"/>
</dbReference>
<evidence type="ECO:0000313" key="6">
    <source>
        <dbReference type="EMBL" id="ETR73616.1"/>
    </source>
</evidence>
<proteinExistence type="inferred from homology"/>
<dbReference type="InterPro" id="IPR003702">
    <property type="entry name" value="ActCoA_hydro_N"/>
</dbReference>
<feature type="domain" description="Acetyl-CoA hydrolase/transferase N-terminal" evidence="4">
    <location>
        <begin position="6"/>
        <end position="189"/>
    </location>
</feature>
<keyword evidence="3" id="KW-0276">Fatty acid metabolism</keyword>
<comment type="catalytic activity">
    <reaction evidence="3">
        <text>butanoate + acetyl-CoA = butanoyl-CoA + acetate</text>
        <dbReference type="Rhea" id="RHEA:30071"/>
        <dbReference type="ChEBI" id="CHEBI:17968"/>
        <dbReference type="ChEBI" id="CHEBI:30089"/>
        <dbReference type="ChEBI" id="CHEBI:57288"/>
        <dbReference type="ChEBI" id="CHEBI:57371"/>
    </reaction>
</comment>
<dbReference type="GO" id="GO:0016787">
    <property type="term" value="F:hydrolase activity"/>
    <property type="evidence" value="ECO:0007669"/>
    <property type="project" value="UniProtKB-KW"/>
</dbReference>
<dbReference type="Gene3D" id="3.40.1080.20">
    <property type="entry name" value="Acetyl-CoA hydrolase/transferase C-terminal domain"/>
    <property type="match status" value="1"/>
</dbReference>
<feature type="binding site" evidence="3">
    <location>
        <position position="322"/>
    </location>
    <ligand>
        <name>CoA</name>
        <dbReference type="ChEBI" id="CHEBI:57287"/>
    </ligand>
</feature>
<dbReference type="HAMAP" id="MF_03228">
    <property type="entry name" value="But_CoA_trans"/>
    <property type="match status" value="1"/>
</dbReference>
<keyword evidence="2 3" id="KW-0808">Transferase</keyword>
<dbReference type="Gene3D" id="3.40.1080.10">
    <property type="entry name" value="Glutaconate Coenzyme A-transferase"/>
    <property type="match status" value="1"/>
</dbReference>
<dbReference type="InterPro" id="IPR037171">
    <property type="entry name" value="NagB/RpiA_transferase-like"/>
</dbReference>
<dbReference type="Pfam" id="PF02550">
    <property type="entry name" value="AcetylCoA_hydro"/>
    <property type="match status" value="1"/>
</dbReference>
<sequence length="451" mass="49968">MSINSKQYTQKLITGEKAADLIKSGDEIVYGGFILAPIFIDGFIAKRIQEKELSNIRLTTMCFPGISQAVAADPKREHLIYDNPFFSPGDRILHEMGICNHIPSLFSEIPTFFQHKYISLDILFLRTTPMDDHGFFNYGLANTFIRYLIENAKIVVVETNTTMPYCLGGLDEAVHLSEVDYIVESDNAPIISTDPVPASDTEKIIADYLIKVIDEGACLQLGIGGMPNALGALIAQAGIKGLGIHTEMLVDSVVDMYEAGCITNRNKDVFTGKIAYTFGFGSQKLYDFMDKNPACASYPVHIVNNPDIISQNKNVVSINNAIEADLFGQISSESKGHKHISGSGGQFDFVQGAYRSEGGKSFICMTSTYTDKKGEQYSRIVPQFSPATGITVPRTMTQYVVTEYGIAQLKGKSTWKRAESLIDIAHPDFRNELVKKAEEFNIWRPVNKKMD</sequence>
<dbReference type="InterPro" id="IPR038460">
    <property type="entry name" value="AcetylCoA_hyd_C_sf"/>
</dbReference>
<organism evidence="6 7">
    <name type="scientific">Candidatus Magnetoglobus multicellularis str. Araruama</name>
    <dbReference type="NCBI Taxonomy" id="890399"/>
    <lineage>
        <taxon>Bacteria</taxon>
        <taxon>Pseudomonadati</taxon>
        <taxon>Thermodesulfobacteriota</taxon>
        <taxon>Desulfobacteria</taxon>
        <taxon>Desulfobacterales</taxon>
        <taxon>Desulfobacteraceae</taxon>
        <taxon>Candidatus Magnetoglobus</taxon>
    </lineage>
</organism>
<gene>
    <name evidence="6" type="ORF">OMM_00816</name>
</gene>
<reference evidence="7" key="1">
    <citation type="submission" date="2012-11" db="EMBL/GenBank/DDBJ databases">
        <authorList>
            <person name="Lucero-Rivera Y.E."/>
            <person name="Tovar-Ramirez D."/>
        </authorList>
    </citation>
    <scope>NUCLEOTIDE SEQUENCE [LARGE SCALE GENOMIC DNA]</scope>
    <source>
        <strain evidence="7">Araruama</strain>
    </source>
</reference>
<name>A0A1V1PFR2_9BACT</name>
<accession>A0A1V1PFR2</accession>
<dbReference type="InterPro" id="IPR023990">
    <property type="entry name" value="Butryl-CoA_acetate_CoA_Tfrase"/>
</dbReference>
<evidence type="ECO:0000256" key="3">
    <source>
        <dbReference type="HAMAP-Rule" id="MF_03228"/>
    </source>
</evidence>
<dbReference type="GO" id="GO:0005737">
    <property type="term" value="C:cytoplasm"/>
    <property type="evidence" value="ECO:0007669"/>
    <property type="project" value="UniProtKB-SubCell"/>
</dbReference>
<dbReference type="SUPFAM" id="SSF100950">
    <property type="entry name" value="NagB/RpiA/CoA transferase-like"/>
    <property type="match status" value="2"/>
</dbReference>
<dbReference type="UniPathway" id="UPA00863"/>
<evidence type="ECO:0000259" key="5">
    <source>
        <dbReference type="Pfam" id="PF13336"/>
    </source>
</evidence>
<feature type="binding site" evidence="3">
    <location>
        <position position="345"/>
    </location>
    <ligand>
        <name>CoA</name>
        <dbReference type="ChEBI" id="CHEBI:57287"/>
    </ligand>
</feature>
<comment type="similarity">
    <text evidence="1 3">Belongs to the acetyl-CoA hydrolase/transferase family.</text>
</comment>
<comment type="function">
    <text evidence="3">Coenzyme A-transferase that converts butyrate to butyryl-CoA.</text>
</comment>
<keyword evidence="6" id="KW-0378">Hydrolase</keyword>
<dbReference type="EC" id="2.8.3.-" evidence="3"/>
<dbReference type="Pfam" id="PF13336">
    <property type="entry name" value="AcetylCoA_hyd_C"/>
    <property type="match status" value="1"/>
</dbReference>